<evidence type="ECO:0000256" key="3">
    <source>
        <dbReference type="SAM" id="MobiDB-lite"/>
    </source>
</evidence>
<dbReference type="InterPro" id="IPR001453">
    <property type="entry name" value="MoaB/Mog_dom"/>
</dbReference>
<evidence type="ECO:0000256" key="1">
    <source>
        <dbReference type="ARBA" id="ARBA00005046"/>
    </source>
</evidence>
<protein>
    <submittedName>
        <fullName evidence="5">Molybdopterin molybdotransferase MoeA</fullName>
    </submittedName>
</protein>
<dbReference type="NCBIfam" id="TIGR00177">
    <property type="entry name" value="molyb_syn"/>
    <property type="match status" value="1"/>
</dbReference>
<evidence type="ECO:0000259" key="4">
    <source>
        <dbReference type="SMART" id="SM00852"/>
    </source>
</evidence>
<dbReference type="GO" id="GO:0061599">
    <property type="term" value="F:molybdopterin molybdotransferase activity"/>
    <property type="evidence" value="ECO:0007669"/>
    <property type="project" value="TreeGrafter"/>
</dbReference>
<dbReference type="Gene3D" id="2.170.190.11">
    <property type="entry name" value="Molybdopterin biosynthesis moea protein, domain 3"/>
    <property type="match status" value="1"/>
</dbReference>
<organism evidence="5 6">
    <name type="scientific">Halocatena salina</name>
    <dbReference type="NCBI Taxonomy" id="2934340"/>
    <lineage>
        <taxon>Archaea</taxon>
        <taxon>Methanobacteriati</taxon>
        <taxon>Methanobacteriota</taxon>
        <taxon>Stenosarchaea group</taxon>
        <taxon>Halobacteria</taxon>
        <taxon>Halobacteriales</taxon>
        <taxon>Natronomonadaceae</taxon>
        <taxon>Halocatena</taxon>
    </lineage>
</organism>
<dbReference type="GO" id="GO:0005737">
    <property type="term" value="C:cytoplasm"/>
    <property type="evidence" value="ECO:0007669"/>
    <property type="project" value="TreeGrafter"/>
</dbReference>
<dbReference type="Gene3D" id="2.40.340.10">
    <property type="entry name" value="MoeA, C-terminal, domain IV"/>
    <property type="match status" value="1"/>
</dbReference>
<dbReference type="Gene3D" id="3.90.105.10">
    <property type="entry name" value="Molybdopterin biosynthesis moea protein, domain 2"/>
    <property type="match status" value="1"/>
</dbReference>
<feature type="region of interest" description="Disordered" evidence="3">
    <location>
        <begin position="78"/>
        <end position="100"/>
    </location>
</feature>
<gene>
    <name evidence="5" type="ORF">MW046_03335</name>
</gene>
<dbReference type="InterPro" id="IPR036688">
    <property type="entry name" value="MoeA_C_domain_IV_sf"/>
</dbReference>
<dbReference type="GO" id="GO:0006777">
    <property type="term" value="P:Mo-molybdopterin cofactor biosynthetic process"/>
    <property type="evidence" value="ECO:0007669"/>
    <property type="project" value="UniProtKB-KW"/>
</dbReference>
<evidence type="ECO:0000313" key="5">
    <source>
        <dbReference type="EMBL" id="UPM43487.1"/>
    </source>
</evidence>
<dbReference type="PANTHER" id="PTHR10192:SF19">
    <property type="entry name" value="MOLYBDOPTERIN BIOSYNTHESIS PROTEIN MJ0666-RELATED"/>
    <property type="match status" value="1"/>
</dbReference>
<evidence type="ECO:0000256" key="2">
    <source>
        <dbReference type="ARBA" id="ARBA00023150"/>
    </source>
</evidence>
<dbReference type="GeneID" id="71927048"/>
<dbReference type="Proteomes" id="UP000831768">
    <property type="component" value="Chromosome"/>
</dbReference>
<dbReference type="SUPFAM" id="SSF63867">
    <property type="entry name" value="MoeA C-terminal domain-like"/>
    <property type="match status" value="1"/>
</dbReference>
<dbReference type="Gene3D" id="3.40.980.10">
    <property type="entry name" value="MoaB/Mog-like domain"/>
    <property type="match status" value="1"/>
</dbReference>
<dbReference type="Pfam" id="PF03453">
    <property type="entry name" value="MoeA_N"/>
    <property type="match status" value="1"/>
</dbReference>
<dbReference type="InterPro" id="IPR036135">
    <property type="entry name" value="MoeA_linker/N_sf"/>
</dbReference>
<sequence>MTDVCGGFSSVARVDAARSKLLEASKPLTDTERVSLLEAGGRVLSAPVRSNRDVPAYQRVAMDGWAVRARDTFGASDRSPVTLGASETVGPDSVVPVDTGQKLPSGADAVVQVEQTEPHDDEVEIFEAVAGGENVAPIGEDVEMGQQLFDSSHQLRPSDLGLLKSTGVSDVPVYERPTVSVIPTGEELVQSTPEPGETIETNGQTVAQYVDRWGGTPIYRDVVPDEFEALGVAIERDLTADVVVTTGGTSVGERDLVPSVVSELGRVLVHGVALSPGHPVALGIVDDTPVVMLPGYPVSCIVTAVQFLRPLIKHVGHCQCDPHPATEARLSRKIHSEPGVRTYARVTVDRSGEQPIATTAYVSGAGVLSSVAFTDGWVVVPESREGIPEDELVTVENWEAHR</sequence>
<dbReference type="Pfam" id="PF00994">
    <property type="entry name" value="MoCF_biosynth"/>
    <property type="match status" value="1"/>
</dbReference>
<keyword evidence="2" id="KW-0501">Molybdenum cofactor biosynthesis</keyword>
<dbReference type="InterPro" id="IPR038987">
    <property type="entry name" value="MoeA-like"/>
</dbReference>
<dbReference type="SUPFAM" id="SSF63882">
    <property type="entry name" value="MoeA N-terminal region -like"/>
    <property type="match status" value="1"/>
</dbReference>
<comment type="pathway">
    <text evidence="1">Cofactor biosynthesis; molybdopterin biosynthesis.</text>
</comment>
<reference evidence="5" key="1">
    <citation type="submission" date="2022-04" db="EMBL/GenBank/DDBJ databases">
        <title>Halocatena sp. nov., isolated from a salt lake.</title>
        <authorList>
            <person name="Cui H.-L."/>
        </authorList>
    </citation>
    <scope>NUCLEOTIDE SEQUENCE</scope>
    <source>
        <strain evidence="5">AD-1</strain>
    </source>
</reference>
<proteinExistence type="predicted"/>
<dbReference type="CDD" id="cd00887">
    <property type="entry name" value="MoeA"/>
    <property type="match status" value="1"/>
</dbReference>
<dbReference type="SUPFAM" id="SSF53218">
    <property type="entry name" value="Molybdenum cofactor biosynthesis proteins"/>
    <property type="match status" value="1"/>
</dbReference>
<keyword evidence="6" id="KW-1185">Reference proteome</keyword>
<dbReference type="RefSeq" id="WP_247994154.1">
    <property type="nucleotide sequence ID" value="NZ_CP096019.1"/>
</dbReference>
<dbReference type="PANTHER" id="PTHR10192">
    <property type="entry name" value="MOLYBDOPTERIN BIOSYNTHESIS PROTEIN"/>
    <property type="match status" value="1"/>
</dbReference>
<dbReference type="InterPro" id="IPR005111">
    <property type="entry name" value="MoeA_C_domain_IV"/>
</dbReference>
<dbReference type="KEGG" id="haad:MW046_03335"/>
<accession>A0A8U0A6D0</accession>
<name>A0A8U0A6D0_9EURY</name>
<dbReference type="InterPro" id="IPR005110">
    <property type="entry name" value="MoeA_linker/N"/>
</dbReference>
<feature type="domain" description="MoaB/Mog" evidence="4">
    <location>
        <begin position="180"/>
        <end position="314"/>
    </location>
</feature>
<dbReference type="AlphaFoldDB" id="A0A8U0A6D0"/>
<dbReference type="SMART" id="SM00852">
    <property type="entry name" value="MoCF_biosynth"/>
    <property type="match status" value="1"/>
</dbReference>
<dbReference type="Pfam" id="PF03454">
    <property type="entry name" value="MoeA_C"/>
    <property type="match status" value="1"/>
</dbReference>
<dbReference type="InterPro" id="IPR036425">
    <property type="entry name" value="MoaB/Mog-like_dom_sf"/>
</dbReference>
<dbReference type="EMBL" id="CP096019">
    <property type="protein sequence ID" value="UPM43487.1"/>
    <property type="molecule type" value="Genomic_DNA"/>
</dbReference>
<evidence type="ECO:0000313" key="6">
    <source>
        <dbReference type="Proteomes" id="UP000831768"/>
    </source>
</evidence>